<dbReference type="SMART" id="SM00530">
    <property type="entry name" value="HTH_XRE"/>
    <property type="match status" value="1"/>
</dbReference>
<dbReference type="PROSITE" id="PS50943">
    <property type="entry name" value="HTH_CROC1"/>
    <property type="match status" value="1"/>
</dbReference>
<comment type="caution">
    <text evidence="2">The sequence shown here is derived from an EMBL/GenBank/DDBJ whole genome shotgun (WGS) entry which is preliminary data.</text>
</comment>
<dbReference type="Proteomes" id="UP000019275">
    <property type="component" value="Unassembled WGS sequence"/>
</dbReference>
<name>A0ABP3BAC4_9FLAO</name>
<sequence length="75" mass="8800">MGSHFRNDILIQKICTQLKQMRERKALTQEDVYNDTGIHISRIETARVNITVSTLSSLCDYYQMKLSDFFKEVNL</sequence>
<gene>
    <name evidence="2" type="ORF">KLA_02732</name>
</gene>
<evidence type="ECO:0000259" key="1">
    <source>
        <dbReference type="PROSITE" id="PS50943"/>
    </source>
</evidence>
<evidence type="ECO:0000313" key="2">
    <source>
        <dbReference type="EMBL" id="EWH14708.1"/>
    </source>
</evidence>
<reference evidence="2 3" key="1">
    <citation type="journal article" date="2014" name="Genome Announc.">
        <title>Draft Genome Sequence of the Carrageenan-Degrading Bacterium Cellulophaga sp. Strain KL-A, Isolated from Decaying Marine Algae.</title>
        <authorList>
            <person name="Shan D."/>
            <person name="Ying J."/>
            <person name="Li X."/>
            <person name="Gao Z."/>
            <person name="Wei G."/>
            <person name="Shao Z."/>
        </authorList>
    </citation>
    <scope>NUCLEOTIDE SEQUENCE [LARGE SCALE GENOMIC DNA]</scope>
    <source>
        <strain evidence="2 3">KL-A</strain>
    </source>
</reference>
<dbReference type="CDD" id="cd00093">
    <property type="entry name" value="HTH_XRE"/>
    <property type="match status" value="1"/>
</dbReference>
<proteinExistence type="predicted"/>
<dbReference type="SUPFAM" id="SSF47413">
    <property type="entry name" value="lambda repressor-like DNA-binding domains"/>
    <property type="match status" value="1"/>
</dbReference>
<dbReference type="InterPro" id="IPR010982">
    <property type="entry name" value="Lambda_DNA-bd_dom_sf"/>
</dbReference>
<dbReference type="InterPro" id="IPR001387">
    <property type="entry name" value="Cro/C1-type_HTH"/>
</dbReference>
<evidence type="ECO:0000313" key="3">
    <source>
        <dbReference type="Proteomes" id="UP000019275"/>
    </source>
</evidence>
<organism evidence="2 3">
    <name type="scientific">Cellulophaga geojensis KL-A</name>
    <dbReference type="NCBI Taxonomy" id="1328323"/>
    <lineage>
        <taxon>Bacteria</taxon>
        <taxon>Pseudomonadati</taxon>
        <taxon>Bacteroidota</taxon>
        <taxon>Flavobacteriia</taxon>
        <taxon>Flavobacteriales</taxon>
        <taxon>Flavobacteriaceae</taxon>
        <taxon>Cellulophaga</taxon>
    </lineage>
</organism>
<dbReference type="Pfam" id="PF13560">
    <property type="entry name" value="HTH_31"/>
    <property type="match status" value="1"/>
</dbReference>
<keyword evidence="3" id="KW-1185">Reference proteome</keyword>
<dbReference type="Gene3D" id="1.10.260.40">
    <property type="entry name" value="lambda repressor-like DNA-binding domains"/>
    <property type="match status" value="1"/>
</dbReference>
<protein>
    <submittedName>
        <fullName evidence="2">Transcriptional regulator</fullName>
    </submittedName>
</protein>
<feature type="domain" description="HTH cro/C1-type" evidence="1">
    <location>
        <begin position="18"/>
        <end position="69"/>
    </location>
</feature>
<accession>A0ABP3BAC4</accession>
<dbReference type="EMBL" id="ARZX01000002">
    <property type="protein sequence ID" value="EWH14708.1"/>
    <property type="molecule type" value="Genomic_DNA"/>
</dbReference>